<keyword evidence="2 3" id="KW-0804">Transcription</keyword>
<dbReference type="RefSeq" id="WP_019935240.1">
    <property type="nucleotide sequence ID" value="NZ_CP166302.1"/>
</dbReference>
<keyword evidence="1 3" id="KW-0805">Transcription regulation</keyword>
<evidence type="ECO:0000256" key="1">
    <source>
        <dbReference type="ARBA" id="ARBA00023015"/>
    </source>
</evidence>
<protein>
    <submittedName>
        <fullName evidence="4">Sigma D regulator</fullName>
    </submittedName>
</protein>
<evidence type="ECO:0000256" key="3">
    <source>
        <dbReference type="RuleBase" id="RU004409"/>
    </source>
</evidence>
<dbReference type="Proteomes" id="UP001610706">
    <property type="component" value="Unassembled WGS sequence"/>
</dbReference>
<dbReference type="Gene3D" id="1.20.120.1370">
    <property type="entry name" value="Regulator of RNA polymerase sigma(70) subunit, domain 4"/>
    <property type="match status" value="1"/>
</dbReference>
<dbReference type="PIRSF" id="PIRSF016548">
    <property type="entry name" value="Rsd_AlgQ"/>
    <property type="match status" value="1"/>
</dbReference>
<comment type="caution">
    <text evidence="4">The sequence shown here is derived from an EMBL/GenBank/DDBJ whole genome shotgun (WGS) entry which is preliminary data.</text>
</comment>
<accession>A0ABW7P0T3</accession>
<comment type="similarity">
    <text evidence="3">Belongs to the Rsd/AlgQ family.</text>
</comment>
<dbReference type="Pfam" id="PF04353">
    <property type="entry name" value="Rsd_AlgQ"/>
    <property type="match status" value="1"/>
</dbReference>
<dbReference type="NCBIfam" id="NF008723">
    <property type="entry name" value="PRK11718.1"/>
    <property type="match status" value="1"/>
</dbReference>
<evidence type="ECO:0000256" key="2">
    <source>
        <dbReference type="ARBA" id="ARBA00023163"/>
    </source>
</evidence>
<gene>
    <name evidence="4" type="primary">rsd</name>
    <name evidence="4" type="ORF">AB9R89_06990</name>
</gene>
<evidence type="ECO:0000313" key="5">
    <source>
        <dbReference type="Proteomes" id="UP001610706"/>
    </source>
</evidence>
<dbReference type="EMBL" id="JBGFTR010000008">
    <property type="protein sequence ID" value="MFH7565067.1"/>
    <property type="molecule type" value="Genomic_DNA"/>
</dbReference>
<keyword evidence="5" id="KW-1185">Reference proteome</keyword>
<proteinExistence type="inferred from homology"/>
<name>A0ABW7P0T3_9GAMM</name>
<dbReference type="InterPro" id="IPR007448">
    <property type="entry name" value="Sigma70_reg_Rsd_AlgQ"/>
</dbReference>
<dbReference type="InterPro" id="IPR038309">
    <property type="entry name" value="Rsd/AlgQ_sf"/>
</dbReference>
<evidence type="ECO:0000313" key="4">
    <source>
        <dbReference type="EMBL" id="MFH7565067.1"/>
    </source>
</evidence>
<sequence length="160" mass="18210">MLGKLEQTKARLGGIHKALDTFLNARQQLLVEYIRLSTNKKTLPANEELHEFCGQLVDYVSAGHFEVYDHVLAAYEASTGNARVLAERIYPRIKRNTDEALNFHDKYHEADDEVMMELDQDLNRLGEVLEERFSLEDRLVTAIRLADHLDTSEPASGEPA</sequence>
<reference evidence="4 5" key="1">
    <citation type="submission" date="2024-08" db="EMBL/GenBank/DDBJ databases">
        <title>Oceanimonas smirnovii Genome sequencing and assembly.</title>
        <authorList>
            <person name="Tang B."/>
        </authorList>
    </citation>
    <scope>NUCLEOTIDE SEQUENCE [LARGE SCALE GENOMIC DNA]</scope>
    <source>
        <strain evidence="4 5">OS2020-119</strain>
    </source>
</reference>
<organism evidence="4 5">
    <name type="scientific">Oceanimonas smirnovii</name>
    <dbReference type="NCBI Taxonomy" id="264574"/>
    <lineage>
        <taxon>Bacteria</taxon>
        <taxon>Pseudomonadati</taxon>
        <taxon>Pseudomonadota</taxon>
        <taxon>Gammaproteobacteria</taxon>
        <taxon>Aeromonadales</taxon>
        <taxon>Aeromonadaceae</taxon>
        <taxon>Oceanimonas</taxon>
    </lineage>
</organism>